<feature type="domain" description="Glycosyltransferase RgtA/B/C/D-like" evidence="9">
    <location>
        <begin position="65"/>
        <end position="223"/>
    </location>
</feature>
<gene>
    <name evidence="10" type="ORF">FRZ67_00675</name>
</gene>
<evidence type="ECO:0000256" key="7">
    <source>
        <dbReference type="ARBA" id="ARBA00023136"/>
    </source>
</evidence>
<dbReference type="GO" id="GO:0016763">
    <property type="term" value="F:pentosyltransferase activity"/>
    <property type="evidence" value="ECO:0007669"/>
    <property type="project" value="TreeGrafter"/>
</dbReference>
<keyword evidence="7 8" id="KW-0472">Membrane</keyword>
<dbReference type="GO" id="GO:0009103">
    <property type="term" value="P:lipopolysaccharide biosynthetic process"/>
    <property type="evidence" value="ECO:0007669"/>
    <property type="project" value="UniProtKB-ARBA"/>
</dbReference>
<dbReference type="Pfam" id="PF13231">
    <property type="entry name" value="PMT_2"/>
    <property type="match status" value="1"/>
</dbReference>
<dbReference type="AlphaFoldDB" id="A0A5B8V4D0"/>
<feature type="transmembrane region" description="Helical" evidence="8">
    <location>
        <begin position="292"/>
        <end position="311"/>
    </location>
</feature>
<evidence type="ECO:0000313" key="11">
    <source>
        <dbReference type="Proteomes" id="UP000321533"/>
    </source>
</evidence>
<evidence type="ECO:0000313" key="10">
    <source>
        <dbReference type="EMBL" id="QEC65885.1"/>
    </source>
</evidence>
<protein>
    <submittedName>
        <fullName evidence="10">Glycosyltransferase family 39 protein</fullName>
    </submittedName>
</protein>
<feature type="transmembrane region" description="Helical" evidence="8">
    <location>
        <begin position="317"/>
        <end position="334"/>
    </location>
</feature>
<evidence type="ECO:0000256" key="2">
    <source>
        <dbReference type="ARBA" id="ARBA00022475"/>
    </source>
</evidence>
<dbReference type="RefSeq" id="WP_147187685.1">
    <property type="nucleotide sequence ID" value="NZ_CP042435.1"/>
</dbReference>
<feature type="transmembrane region" description="Helical" evidence="8">
    <location>
        <begin position="258"/>
        <end position="280"/>
    </location>
</feature>
<dbReference type="GO" id="GO:0010041">
    <property type="term" value="P:response to iron(III) ion"/>
    <property type="evidence" value="ECO:0007669"/>
    <property type="project" value="TreeGrafter"/>
</dbReference>
<keyword evidence="4 10" id="KW-0808">Transferase</keyword>
<evidence type="ECO:0000256" key="6">
    <source>
        <dbReference type="ARBA" id="ARBA00022989"/>
    </source>
</evidence>
<evidence type="ECO:0000256" key="4">
    <source>
        <dbReference type="ARBA" id="ARBA00022679"/>
    </source>
</evidence>
<dbReference type="InterPro" id="IPR038731">
    <property type="entry name" value="RgtA/B/C-like"/>
</dbReference>
<dbReference type="EMBL" id="CP042435">
    <property type="protein sequence ID" value="QEC65885.1"/>
    <property type="molecule type" value="Genomic_DNA"/>
</dbReference>
<feature type="transmembrane region" description="Helical" evidence="8">
    <location>
        <begin position="113"/>
        <end position="133"/>
    </location>
</feature>
<feature type="transmembrane region" description="Helical" evidence="8">
    <location>
        <begin position="86"/>
        <end position="107"/>
    </location>
</feature>
<feature type="transmembrane region" description="Helical" evidence="8">
    <location>
        <begin position="12"/>
        <end position="35"/>
    </location>
</feature>
<keyword evidence="2" id="KW-1003">Cell membrane</keyword>
<feature type="transmembrane region" description="Helical" evidence="8">
    <location>
        <begin position="346"/>
        <end position="366"/>
    </location>
</feature>
<keyword evidence="3" id="KW-0328">Glycosyltransferase</keyword>
<feature type="transmembrane region" description="Helical" evidence="8">
    <location>
        <begin position="204"/>
        <end position="225"/>
    </location>
</feature>
<evidence type="ECO:0000256" key="5">
    <source>
        <dbReference type="ARBA" id="ARBA00022692"/>
    </source>
</evidence>
<comment type="subcellular location">
    <subcellularLocation>
        <location evidence="1">Cell membrane</location>
        <topology evidence="1">Multi-pass membrane protein</topology>
    </subcellularLocation>
</comment>
<sequence>MINQSAYRSSYTYGLFALLAFVLLFRLGATPIYILDEAKNAQCAKEMMGNNNWIVPTFNGILRTDKPPLHYFFMIAAYKIFGTTEFAARFFSVIMGLLTVLFTFLYTKRLYNVFTAFCSALVLVASTHFLFEFRLSVPDPYLICFITLGLFSAFTWLQENNVKQLYIAAAALGLAILAKGPVALALPGLCLLIWIITSKKWKTVFTWHLIPAALLLCIISVPWYYAVDKATNGTWTKGFFIDNNLNRFSDPQEGHGGFFLVTLLFVLVGLLPFMSFIGEVIRQRKKVFTHPLTKFGAIVTIAFVVFFSLSSTKLPNYPMPCYPFAAIVLGAFIAKLLNKEIVSKKYPWYILLVFTTVLPVGAYFAIKAEPEAATLASSLPLFLLVAPIIMLVVTFMYKYDWPRKTAIIVLSFTALNIAGLAYAYPELYKQNPVAKTMEILKNAPNIYAYDIFNPGYRFYLDKNIPQAYNKATMQHWLDSTGNAIIITRTDYLDSLKDMQLQEIARHHDIFELPTTVILKHEAKP</sequence>
<keyword evidence="6 8" id="KW-1133">Transmembrane helix</keyword>
<feature type="transmembrane region" description="Helical" evidence="8">
    <location>
        <begin position="140"/>
        <end position="158"/>
    </location>
</feature>
<keyword evidence="5 8" id="KW-0812">Transmembrane</keyword>
<dbReference type="GO" id="GO:0005886">
    <property type="term" value="C:plasma membrane"/>
    <property type="evidence" value="ECO:0007669"/>
    <property type="project" value="UniProtKB-SubCell"/>
</dbReference>
<organism evidence="10 11">
    <name type="scientific">Panacibacter ginsenosidivorans</name>
    <dbReference type="NCBI Taxonomy" id="1813871"/>
    <lineage>
        <taxon>Bacteria</taxon>
        <taxon>Pseudomonadati</taxon>
        <taxon>Bacteroidota</taxon>
        <taxon>Chitinophagia</taxon>
        <taxon>Chitinophagales</taxon>
        <taxon>Chitinophagaceae</taxon>
        <taxon>Panacibacter</taxon>
    </lineage>
</organism>
<feature type="transmembrane region" description="Helical" evidence="8">
    <location>
        <begin position="372"/>
        <end position="393"/>
    </location>
</feature>
<feature type="transmembrane region" description="Helical" evidence="8">
    <location>
        <begin position="164"/>
        <end position="197"/>
    </location>
</feature>
<dbReference type="PANTHER" id="PTHR33908">
    <property type="entry name" value="MANNOSYLTRANSFERASE YKCB-RELATED"/>
    <property type="match status" value="1"/>
</dbReference>
<evidence type="ECO:0000256" key="8">
    <source>
        <dbReference type="SAM" id="Phobius"/>
    </source>
</evidence>
<feature type="transmembrane region" description="Helical" evidence="8">
    <location>
        <begin position="405"/>
        <end position="424"/>
    </location>
</feature>
<dbReference type="OrthoDB" id="8353433at2"/>
<evidence type="ECO:0000256" key="3">
    <source>
        <dbReference type="ARBA" id="ARBA00022676"/>
    </source>
</evidence>
<evidence type="ECO:0000256" key="1">
    <source>
        <dbReference type="ARBA" id="ARBA00004651"/>
    </source>
</evidence>
<dbReference type="Proteomes" id="UP000321533">
    <property type="component" value="Chromosome"/>
</dbReference>
<dbReference type="PANTHER" id="PTHR33908:SF3">
    <property type="entry name" value="UNDECAPRENYL PHOSPHATE-ALPHA-4-AMINO-4-DEOXY-L-ARABINOSE ARABINOSYL TRANSFERASE"/>
    <property type="match status" value="1"/>
</dbReference>
<reference evidence="10 11" key="1">
    <citation type="journal article" date="2016" name="Int. J. Syst. Evol. Microbiol.">
        <title>Panacibacter ginsenosidivorans gen. nov., sp. nov., with ginsenoside converting activity isolated from soil of a ginseng field.</title>
        <authorList>
            <person name="Siddiqi M.Z."/>
            <person name="Muhammad Shafi S."/>
            <person name="Choi K.D."/>
            <person name="Im W.T."/>
        </authorList>
    </citation>
    <scope>NUCLEOTIDE SEQUENCE [LARGE SCALE GENOMIC DNA]</scope>
    <source>
        <strain evidence="10 11">Gsoil1550</strain>
    </source>
</reference>
<dbReference type="InterPro" id="IPR050297">
    <property type="entry name" value="LipidA_mod_glycosyltrf_83"/>
</dbReference>
<accession>A0A5B8V4D0</accession>
<evidence type="ECO:0000259" key="9">
    <source>
        <dbReference type="Pfam" id="PF13231"/>
    </source>
</evidence>
<keyword evidence="11" id="KW-1185">Reference proteome</keyword>
<dbReference type="KEGG" id="pgin:FRZ67_00675"/>
<proteinExistence type="predicted"/>
<name>A0A5B8V4D0_9BACT</name>